<sequence length="211" mass="23809">MNKINMLFLSVALAAPSTVLASESAKEQLKSNVKQYISAWSEQSDANRFDILKRSVTHNFTYKDPSSSEFTIDSDEKINQWISNFHKDMKQVGILQVKGELVSEIDIHGPQGNEVLRFNWRISGFDGAVVLAEGVDYGTSKDGKLASITGFFGDLTPKCDAKEWSEHTVYQKGHTVTYENSVYEARWWVNESPKQNTAAWQMLYDCVKIAP</sequence>
<dbReference type="CDD" id="cd12215">
    <property type="entry name" value="ChiC_BD"/>
    <property type="match status" value="1"/>
</dbReference>
<organism evidence="4 5">
    <name type="scientific">Pseudoalteromonas byunsanensis</name>
    <dbReference type="NCBI Taxonomy" id="327939"/>
    <lineage>
        <taxon>Bacteria</taxon>
        <taxon>Pseudomonadati</taxon>
        <taxon>Pseudomonadota</taxon>
        <taxon>Gammaproteobacteria</taxon>
        <taxon>Alteromonadales</taxon>
        <taxon>Pseudoalteromonadaceae</taxon>
        <taxon>Pseudoalteromonas</taxon>
    </lineage>
</organism>
<reference evidence="4 5" key="1">
    <citation type="submission" date="2016-10" db="EMBL/GenBank/DDBJ databases">
        <title>Pseudoalteromonas amylolytica sp. nov., isolated from the surface seawater.</title>
        <authorList>
            <person name="Wu Y.-H."/>
            <person name="Cheng H."/>
            <person name="Jin X.-B."/>
            <person name="Wang C.-S."/>
            <person name="Xu X.-W."/>
        </authorList>
    </citation>
    <scope>NUCLEOTIDE SEQUENCE [LARGE SCALE GENOMIC DNA]</scope>
    <source>
        <strain evidence="4 5">JCM 12483</strain>
    </source>
</reference>
<dbReference type="SUPFAM" id="SSF54427">
    <property type="entry name" value="NTF2-like"/>
    <property type="match status" value="1"/>
</dbReference>
<feature type="chain" id="PRO_5010366150" description="Chitin-binding type-3 domain-containing protein" evidence="2">
    <location>
        <begin position="22"/>
        <end position="211"/>
    </location>
</feature>
<evidence type="ECO:0000259" key="3">
    <source>
        <dbReference type="SMART" id="SM00495"/>
    </source>
</evidence>
<evidence type="ECO:0000313" key="4">
    <source>
        <dbReference type="EMBL" id="OHU94299.1"/>
    </source>
</evidence>
<dbReference type="InterPro" id="IPR036573">
    <property type="entry name" value="CBM_sf_5/12"/>
</dbReference>
<dbReference type="Pfam" id="PF02839">
    <property type="entry name" value="CBM_5_12"/>
    <property type="match status" value="1"/>
</dbReference>
<feature type="signal peptide" evidence="2">
    <location>
        <begin position="1"/>
        <end position="21"/>
    </location>
</feature>
<gene>
    <name evidence="4" type="ORF">BIW53_14545</name>
</gene>
<evidence type="ECO:0000256" key="2">
    <source>
        <dbReference type="SAM" id="SignalP"/>
    </source>
</evidence>
<dbReference type="EMBL" id="MNAN01000034">
    <property type="protein sequence ID" value="OHU94299.1"/>
    <property type="molecule type" value="Genomic_DNA"/>
</dbReference>
<comment type="caution">
    <text evidence="4">The sequence shown here is derived from an EMBL/GenBank/DDBJ whole genome shotgun (WGS) entry which is preliminary data.</text>
</comment>
<accession>A0A1S1N3P6</accession>
<feature type="domain" description="Chitin-binding type-3" evidence="3">
    <location>
        <begin position="161"/>
        <end position="203"/>
    </location>
</feature>
<dbReference type="Proteomes" id="UP000180253">
    <property type="component" value="Unassembled WGS sequence"/>
</dbReference>
<dbReference type="GO" id="GO:0005975">
    <property type="term" value="P:carbohydrate metabolic process"/>
    <property type="evidence" value="ECO:0007669"/>
    <property type="project" value="InterPro"/>
</dbReference>
<name>A0A1S1N3P6_9GAMM</name>
<dbReference type="Gene3D" id="2.10.10.20">
    <property type="entry name" value="Carbohydrate-binding module superfamily 5/12"/>
    <property type="match status" value="1"/>
</dbReference>
<dbReference type="Gene3D" id="3.10.450.50">
    <property type="match status" value="1"/>
</dbReference>
<dbReference type="SMART" id="SM00495">
    <property type="entry name" value="ChtBD3"/>
    <property type="match status" value="1"/>
</dbReference>
<dbReference type="OrthoDB" id="6288379at2"/>
<dbReference type="GO" id="GO:0005576">
    <property type="term" value="C:extracellular region"/>
    <property type="evidence" value="ECO:0007669"/>
    <property type="project" value="InterPro"/>
</dbReference>
<dbReference type="InterPro" id="IPR003610">
    <property type="entry name" value="CBM5/12"/>
</dbReference>
<dbReference type="InterPro" id="IPR032710">
    <property type="entry name" value="NTF2-like_dom_sf"/>
</dbReference>
<keyword evidence="5" id="KW-1185">Reference proteome</keyword>
<evidence type="ECO:0000313" key="5">
    <source>
        <dbReference type="Proteomes" id="UP000180253"/>
    </source>
</evidence>
<dbReference type="RefSeq" id="WP_070992738.1">
    <property type="nucleotide sequence ID" value="NZ_CBCSHD010000009.1"/>
</dbReference>
<dbReference type="GO" id="GO:0030246">
    <property type="term" value="F:carbohydrate binding"/>
    <property type="evidence" value="ECO:0007669"/>
    <property type="project" value="InterPro"/>
</dbReference>
<evidence type="ECO:0000256" key="1">
    <source>
        <dbReference type="ARBA" id="ARBA00022801"/>
    </source>
</evidence>
<keyword evidence="2" id="KW-0732">Signal</keyword>
<protein>
    <recommendedName>
        <fullName evidence="3">Chitin-binding type-3 domain-containing protein</fullName>
    </recommendedName>
</protein>
<keyword evidence="1" id="KW-0378">Hydrolase</keyword>
<dbReference type="SUPFAM" id="SSF51055">
    <property type="entry name" value="Carbohydrate binding domain"/>
    <property type="match status" value="1"/>
</dbReference>
<dbReference type="GO" id="GO:0004553">
    <property type="term" value="F:hydrolase activity, hydrolyzing O-glycosyl compounds"/>
    <property type="evidence" value="ECO:0007669"/>
    <property type="project" value="InterPro"/>
</dbReference>
<proteinExistence type="predicted"/>
<dbReference type="AlphaFoldDB" id="A0A1S1N3P6"/>